<organism evidence="2 3">
    <name type="scientific">Antrihabitans stalactiti</name>
    <dbReference type="NCBI Taxonomy" id="2584121"/>
    <lineage>
        <taxon>Bacteria</taxon>
        <taxon>Bacillati</taxon>
        <taxon>Actinomycetota</taxon>
        <taxon>Actinomycetes</taxon>
        <taxon>Mycobacteriales</taxon>
        <taxon>Nocardiaceae</taxon>
        <taxon>Antrihabitans</taxon>
    </lineage>
</organism>
<evidence type="ECO:0000259" key="1">
    <source>
        <dbReference type="Pfam" id="PF01551"/>
    </source>
</evidence>
<dbReference type="SUPFAM" id="SSF51261">
    <property type="entry name" value="Duplicated hybrid motif"/>
    <property type="match status" value="1"/>
</dbReference>
<gene>
    <name evidence="2" type="ORF">FGL95_15940</name>
</gene>
<evidence type="ECO:0000313" key="2">
    <source>
        <dbReference type="EMBL" id="NMN96532.1"/>
    </source>
</evidence>
<dbReference type="InterPro" id="IPR016047">
    <property type="entry name" value="M23ase_b-sheet_dom"/>
</dbReference>
<dbReference type="EMBL" id="VCQU01000005">
    <property type="protein sequence ID" value="NMN96532.1"/>
    <property type="molecule type" value="Genomic_DNA"/>
</dbReference>
<protein>
    <submittedName>
        <fullName evidence="2">M23 family metallopeptidase</fullName>
    </submittedName>
</protein>
<dbReference type="CDD" id="cd12797">
    <property type="entry name" value="M23_peptidase"/>
    <property type="match status" value="1"/>
</dbReference>
<dbReference type="PANTHER" id="PTHR21666">
    <property type="entry name" value="PEPTIDASE-RELATED"/>
    <property type="match status" value="1"/>
</dbReference>
<proteinExistence type="predicted"/>
<reference evidence="2 3" key="2">
    <citation type="submission" date="2020-06" db="EMBL/GenBank/DDBJ databases">
        <title>Antribacter stalactiti gen. nov., sp. nov., a new member of the family Nacardiaceae isolated from a cave.</title>
        <authorList>
            <person name="Kim I.S."/>
        </authorList>
    </citation>
    <scope>NUCLEOTIDE SEQUENCE [LARGE SCALE GENOMIC DNA]</scope>
    <source>
        <strain evidence="2 3">YC2-7</strain>
    </source>
</reference>
<dbReference type="Pfam" id="PF01551">
    <property type="entry name" value="Peptidase_M23"/>
    <property type="match status" value="1"/>
</dbReference>
<dbReference type="InterPro" id="IPR050570">
    <property type="entry name" value="Cell_wall_metabolism_enzyme"/>
</dbReference>
<name>A0A848KIN7_9NOCA</name>
<dbReference type="GO" id="GO:0004222">
    <property type="term" value="F:metalloendopeptidase activity"/>
    <property type="evidence" value="ECO:0007669"/>
    <property type="project" value="TreeGrafter"/>
</dbReference>
<sequence length="248" mass="25536">MILSSEAVTSAYVGRGRHRAEPYGLDRGKAAATVAVAAGALLATGYQIGNPAVADAAPSSDVQPQPIFPIANPFEIPQLQMPQLPVEIQNGIDEINKFGDNVATQLGLRGAPGQAAVRPTGGMITSGYGARWGAMHYGVDFASPIGTPIASVTNGTVIEAGPASGFGLWIRVKQDDGTTAVYGHVNDILTTVGKRVNAGETIATVGNRGNSTGPHLHLEIWDQGGRKVDPASWLIQHGVSLGLGAANA</sequence>
<dbReference type="PANTHER" id="PTHR21666:SF270">
    <property type="entry name" value="MUREIN HYDROLASE ACTIVATOR ENVC"/>
    <property type="match status" value="1"/>
</dbReference>
<feature type="domain" description="M23ase beta-sheet core" evidence="1">
    <location>
        <begin position="135"/>
        <end position="230"/>
    </location>
</feature>
<dbReference type="Gene3D" id="2.70.70.10">
    <property type="entry name" value="Glucose Permease (Domain IIA)"/>
    <property type="match status" value="1"/>
</dbReference>
<comment type="caution">
    <text evidence="2">The sequence shown here is derived from an EMBL/GenBank/DDBJ whole genome shotgun (WGS) entry which is preliminary data.</text>
</comment>
<accession>A0A848KIN7</accession>
<keyword evidence="3" id="KW-1185">Reference proteome</keyword>
<evidence type="ECO:0000313" key="3">
    <source>
        <dbReference type="Proteomes" id="UP000535543"/>
    </source>
</evidence>
<reference evidence="2 3" key="1">
    <citation type="submission" date="2019-05" db="EMBL/GenBank/DDBJ databases">
        <authorList>
            <person name="Lee S.D."/>
        </authorList>
    </citation>
    <scope>NUCLEOTIDE SEQUENCE [LARGE SCALE GENOMIC DNA]</scope>
    <source>
        <strain evidence="2 3">YC2-7</strain>
    </source>
</reference>
<dbReference type="Proteomes" id="UP000535543">
    <property type="component" value="Unassembled WGS sequence"/>
</dbReference>
<dbReference type="AlphaFoldDB" id="A0A848KIN7"/>
<dbReference type="InterPro" id="IPR011055">
    <property type="entry name" value="Dup_hybrid_motif"/>
</dbReference>